<evidence type="ECO:0000259" key="17">
    <source>
        <dbReference type="PROSITE" id="PS50922"/>
    </source>
</evidence>
<gene>
    <name evidence="18" type="ORF">Sangu_1063200</name>
</gene>
<dbReference type="GO" id="GO:0032580">
    <property type="term" value="C:Golgi cisterna membrane"/>
    <property type="evidence" value="ECO:0007669"/>
    <property type="project" value="UniProtKB-SubCell"/>
</dbReference>
<evidence type="ECO:0000256" key="11">
    <source>
        <dbReference type="ARBA" id="ARBA00023136"/>
    </source>
</evidence>
<dbReference type="FunFam" id="3.40.50.11660:FF:000005">
    <property type="entry name" value="Glycoprotein 3-alpha-L-fucosyltransferase A"/>
    <property type="match status" value="1"/>
</dbReference>
<keyword evidence="11 14" id="KW-0472">Membrane</keyword>
<protein>
    <recommendedName>
        <fullName evidence="15">Fucosyltransferase</fullName>
        <ecNumber evidence="15">2.4.1.-</ecNumber>
    </recommendedName>
</protein>
<proteinExistence type="inferred from homology"/>
<comment type="caution">
    <text evidence="18">The sequence shown here is derived from an EMBL/GenBank/DDBJ whole genome shotgun (WGS) entry which is preliminary data.</text>
</comment>
<evidence type="ECO:0000256" key="16">
    <source>
        <dbReference type="SAM" id="MobiDB-lite"/>
    </source>
</evidence>
<evidence type="ECO:0000256" key="4">
    <source>
        <dbReference type="ARBA" id="ARBA00008919"/>
    </source>
</evidence>
<dbReference type="PANTHER" id="PTHR12560">
    <property type="entry name" value="LONGEVITY ASSURANCE FACTOR 1 LAG1"/>
    <property type="match status" value="1"/>
</dbReference>
<evidence type="ECO:0000256" key="9">
    <source>
        <dbReference type="ARBA" id="ARBA00022989"/>
    </source>
</evidence>
<sequence>MEGNFRSEAPPRSADVGCAEELNRSTSDASALTAENCKDILHPSSDARLDDSKTWTDEKHSLYLEYLEVSFVKHLHQSMGLLAPYPEQNKRDKDISQMRTIGVHNTFEQYGCQEKVNCKGRDPVSHASVDSRAPLNRLGAYRFKRMGMHCPSVSADLPELLTVCGTEICRKGIISHGSETCSHHFSADSQFHGDSYGLMREGSDQNFVDEDNQYKSNPMSRAKRLKTALTDSSSHDQVSCHGTRIEGTFAIQVKLSKNFWDPKFMGTFGNYRQYSKSKLFPDGNVPSTSYSSPSSNSNNKFWSKFVPVLVGLVVVAEILFLGPLDMAKDGDILNSGDEPFYYSTVTKSSPDYSELGQDRGFESEDGCQLWLEKVDSVPYSRDFEKDPIFIAGYQEELKSCAVKCTYGYESGKKPDAVIGVPQESATNVLRSMESAVYYAENHIAMARRKGYSIVMTTSLSSDVPVGYFSWAEYDIMAPVQPKTESALAAAFISNCGARNFRLQALVALENANITIDSYGGCHHNRDGRVDKVKTLKRYKFSLAFENCNEEDYVTEKFFQSLVAGSVPVVIGAPNIQDFAPSPGSVLHINEVKDVNSVAKRMKYLAENPSAYNESLRWKFEGPSDSFKALVDMAAVHSSCRLCIFLATKIQENDEKTPPFKNRPCKCTRGSKTTYHIYVRERGRFEMESIFLRSDNLTLDAMSSAVLLKFKYLKHIPVWKPERPESLKGGDEFKIYRIYPIGKTQRQALYSFRFEGDSDFRNHIESHPCAKFEVILNDVPSASHFFLAIYFAFAFVAARFILDRFIFRRLAIWLLSGGSNHLKLNEETRAKIAKCSESMWKLTYYGTAEFCILTNIYPEPWFSDIEAYFTGWPDQELKLPVKLFYMCQCGFYGYSIAALLTWETRRKDFSVMMSHHIVTVILIALSYITRFFRIGAVVLALHDASDVFLEAAKVFKYSGKEVGASVCFGLFAVSWLVLRLIIFPFWIIRSSSFYSCAVLILSDTYLATLYYLYNTMLLTLLVFHIYWWILISSMITRQLKNRGQVGEDIRSGQH</sequence>
<organism evidence="18">
    <name type="scientific">Sesamum angustifolium</name>
    <dbReference type="NCBI Taxonomy" id="2727405"/>
    <lineage>
        <taxon>Eukaryota</taxon>
        <taxon>Viridiplantae</taxon>
        <taxon>Streptophyta</taxon>
        <taxon>Embryophyta</taxon>
        <taxon>Tracheophyta</taxon>
        <taxon>Spermatophyta</taxon>
        <taxon>Magnoliopsida</taxon>
        <taxon>eudicotyledons</taxon>
        <taxon>Gunneridae</taxon>
        <taxon>Pentapetalae</taxon>
        <taxon>asterids</taxon>
        <taxon>lamiids</taxon>
        <taxon>Lamiales</taxon>
        <taxon>Pedaliaceae</taxon>
        <taxon>Sesamum</taxon>
    </lineage>
</organism>
<dbReference type="Pfam" id="PF03798">
    <property type="entry name" value="TRAM_LAG1_CLN8"/>
    <property type="match status" value="1"/>
</dbReference>
<evidence type="ECO:0000256" key="8">
    <source>
        <dbReference type="ARBA" id="ARBA00022968"/>
    </source>
</evidence>
<name>A0AAW2P082_9LAMI</name>
<keyword evidence="9 15" id="KW-1133">Transmembrane helix</keyword>
<evidence type="ECO:0000256" key="12">
    <source>
        <dbReference type="ARBA" id="ARBA00023180"/>
    </source>
</evidence>
<evidence type="ECO:0000256" key="14">
    <source>
        <dbReference type="PROSITE-ProRule" id="PRU00205"/>
    </source>
</evidence>
<dbReference type="SMART" id="SM00724">
    <property type="entry name" value="TLC"/>
    <property type="match status" value="1"/>
</dbReference>
<keyword evidence="13" id="KW-0961">Cell wall biogenesis/degradation</keyword>
<evidence type="ECO:0000256" key="2">
    <source>
        <dbReference type="ARBA" id="ARBA00004477"/>
    </source>
</evidence>
<comment type="subcellular location">
    <subcellularLocation>
        <location evidence="2">Endoplasmic reticulum membrane</location>
        <topology evidence="2">Multi-pass membrane protein</topology>
    </subcellularLocation>
    <subcellularLocation>
        <location evidence="1 15">Golgi apparatus</location>
        <location evidence="1 15">Golgi stack membrane</location>
        <topology evidence="1 15">Single-pass type II membrane protein</topology>
    </subcellularLocation>
</comment>
<dbReference type="SUPFAM" id="SSF53756">
    <property type="entry name" value="UDP-Glycosyltransferase/glycogen phosphorylase"/>
    <property type="match status" value="1"/>
</dbReference>
<keyword evidence="7 14" id="KW-0812">Transmembrane</keyword>
<keyword evidence="6 15" id="KW-0808">Transferase</keyword>
<keyword evidence="10 15" id="KW-0333">Golgi apparatus</keyword>
<dbReference type="InterPro" id="IPR055270">
    <property type="entry name" value="Glyco_tran_10_C"/>
</dbReference>
<dbReference type="GO" id="GO:0050291">
    <property type="term" value="F:sphingosine N-acyltransferase activity"/>
    <property type="evidence" value="ECO:0007669"/>
    <property type="project" value="InterPro"/>
</dbReference>
<dbReference type="Pfam" id="PF00852">
    <property type="entry name" value="Glyco_transf_10"/>
    <property type="match status" value="1"/>
</dbReference>
<dbReference type="Gene3D" id="3.40.50.11660">
    <property type="entry name" value="Glycosyl transferase family 10, C-terminal domain"/>
    <property type="match status" value="1"/>
</dbReference>
<dbReference type="PROSITE" id="PS50922">
    <property type="entry name" value="TLC"/>
    <property type="match status" value="1"/>
</dbReference>
<feature type="transmembrane region" description="Helical" evidence="15">
    <location>
        <begin position="882"/>
        <end position="901"/>
    </location>
</feature>
<evidence type="ECO:0000256" key="1">
    <source>
        <dbReference type="ARBA" id="ARBA00004447"/>
    </source>
</evidence>
<evidence type="ECO:0000256" key="3">
    <source>
        <dbReference type="ARBA" id="ARBA00004922"/>
    </source>
</evidence>
<accession>A0AAW2P082</accession>
<keyword evidence="12" id="KW-0325">Glycoprotein</keyword>
<feature type="transmembrane region" description="Helical" evidence="15">
    <location>
        <begin position="781"/>
        <end position="801"/>
    </location>
</feature>
<feature type="region of interest" description="Disordered" evidence="16">
    <location>
        <begin position="1"/>
        <end position="21"/>
    </location>
</feature>
<dbReference type="InterPro" id="IPR016439">
    <property type="entry name" value="Lag1/Lac1-like"/>
</dbReference>
<dbReference type="InterPro" id="IPR006634">
    <property type="entry name" value="TLC-dom"/>
</dbReference>
<dbReference type="GO" id="GO:0016757">
    <property type="term" value="F:glycosyltransferase activity"/>
    <property type="evidence" value="ECO:0007669"/>
    <property type="project" value="UniProtKB-UniRule"/>
</dbReference>
<dbReference type="PANTHER" id="PTHR12560:SF0">
    <property type="entry name" value="LD18904P"/>
    <property type="match status" value="1"/>
</dbReference>
<dbReference type="GO" id="GO:0046513">
    <property type="term" value="P:ceramide biosynthetic process"/>
    <property type="evidence" value="ECO:0007669"/>
    <property type="project" value="InterPro"/>
</dbReference>
<evidence type="ECO:0000256" key="13">
    <source>
        <dbReference type="ARBA" id="ARBA00023316"/>
    </source>
</evidence>
<comment type="pathway">
    <text evidence="3">Protein modification; protein glycosylation.</text>
</comment>
<feature type="domain" description="TLC" evidence="17">
    <location>
        <begin position="832"/>
        <end position="1039"/>
    </location>
</feature>
<evidence type="ECO:0000256" key="5">
    <source>
        <dbReference type="ARBA" id="ARBA00022676"/>
    </source>
</evidence>
<feature type="transmembrane region" description="Helical" evidence="15">
    <location>
        <begin position="961"/>
        <end position="987"/>
    </location>
</feature>
<dbReference type="EC" id="2.4.1.-" evidence="15"/>
<dbReference type="AlphaFoldDB" id="A0AAW2P082"/>
<keyword evidence="5 15" id="KW-0328">Glycosyltransferase</keyword>
<comment type="similarity">
    <text evidence="4 15">Belongs to the glycosyltransferase 10 family.</text>
</comment>
<evidence type="ECO:0000256" key="6">
    <source>
        <dbReference type="ARBA" id="ARBA00022679"/>
    </source>
</evidence>
<feature type="transmembrane region" description="Helical" evidence="15">
    <location>
        <begin position="916"/>
        <end position="940"/>
    </location>
</feature>
<evidence type="ECO:0000313" key="18">
    <source>
        <dbReference type="EMBL" id="KAL0348354.1"/>
    </source>
</evidence>
<keyword evidence="8" id="KW-0735">Signal-anchor</keyword>
<dbReference type="GO" id="GO:0071555">
    <property type="term" value="P:cell wall organization"/>
    <property type="evidence" value="ECO:0007669"/>
    <property type="project" value="UniProtKB-KW"/>
</dbReference>
<reference evidence="18" key="2">
    <citation type="journal article" date="2024" name="Plant">
        <title>Genomic evolution and insights into agronomic trait innovations of Sesamum species.</title>
        <authorList>
            <person name="Miao H."/>
            <person name="Wang L."/>
            <person name="Qu L."/>
            <person name="Liu H."/>
            <person name="Sun Y."/>
            <person name="Le M."/>
            <person name="Wang Q."/>
            <person name="Wei S."/>
            <person name="Zheng Y."/>
            <person name="Lin W."/>
            <person name="Duan Y."/>
            <person name="Cao H."/>
            <person name="Xiong S."/>
            <person name="Wang X."/>
            <person name="Wei L."/>
            <person name="Li C."/>
            <person name="Ma Q."/>
            <person name="Ju M."/>
            <person name="Zhao R."/>
            <person name="Li G."/>
            <person name="Mu C."/>
            <person name="Tian Q."/>
            <person name="Mei H."/>
            <person name="Zhang T."/>
            <person name="Gao T."/>
            <person name="Zhang H."/>
        </authorList>
    </citation>
    <scope>NUCLEOTIDE SEQUENCE</scope>
    <source>
        <strain evidence="18">G01</strain>
    </source>
</reference>
<dbReference type="GO" id="GO:0005789">
    <property type="term" value="C:endoplasmic reticulum membrane"/>
    <property type="evidence" value="ECO:0007669"/>
    <property type="project" value="UniProtKB-SubCell"/>
</dbReference>
<evidence type="ECO:0000256" key="15">
    <source>
        <dbReference type="RuleBase" id="RU003832"/>
    </source>
</evidence>
<dbReference type="EMBL" id="JACGWK010000006">
    <property type="protein sequence ID" value="KAL0348354.1"/>
    <property type="molecule type" value="Genomic_DNA"/>
</dbReference>
<feature type="transmembrane region" description="Helical" evidence="15">
    <location>
        <begin position="1007"/>
        <end position="1029"/>
    </location>
</feature>
<evidence type="ECO:0000256" key="10">
    <source>
        <dbReference type="ARBA" id="ARBA00023034"/>
    </source>
</evidence>
<evidence type="ECO:0000256" key="7">
    <source>
        <dbReference type="ARBA" id="ARBA00022692"/>
    </source>
</evidence>
<reference evidence="18" key="1">
    <citation type="submission" date="2020-06" db="EMBL/GenBank/DDBJ databases">
        <authorList>
            <person name="Li T."/>
            <person name="Hu X."/>
            <person name="Zhang T."/>
            <person name="Song X."/>
            <person name="Zhang H."/>
            <person name="Dai N."/>
            <person name="Sheng W."/>
            <person name="Hou X."/>
            <person name="Wei L."/>
        </authorList>
    </citation>
    <scope>NUCLEOTIDE SEQUENCE</scope>
    <source>
        <strain evidence="18">G01</strain>
        <tissue evidence="18">Leaf</tissue>
    </source>
</reference>
<comment type="caution">
    <text evidence="15">Lacks conserved residue(s) required for the propagation of feature annotation.</text>
</comment>
<dbReference type="InterPro" id="IPR038577">
    <property type="entry name" value="GT10-like_C_sf"/>
</dbReference>